<reference evidence="3" key="4">
    <citation type="submission" date="2016-08" db="EMBL/GenBank/DDBJ databases">
        <title>Sequencing, Assembly and Comparative Genomics of S. aureofaciens ATCC 10762.</title>
        <authorList>
            <person name="Gradnigo J.S."/>
            <person name="Johnson N."/>
            <person name="Somerville G.A."/>
        </authorList>
    </citation>
    <scope>NUCLEOTIDE SEQUENCE [LARGE SCALE GENOMIC DNA]</scope>
    <source>
        <strain evidence="3">ATCC 10762</strain>
    </source>
</reference>
<dbReference type="EMBL" id="BMUB01000012">
    <property type="protein sequence ID" value="GGU89429.1"/>
    <property type="molecule type" value="Genomic_DNA"/>
</dbReference>
<evidence type="ECO:0008006" key="5">
    <source>
        <dbReference type="Google" id="ProtNLM"/>
    </source>
</evidence>
<keyword evidence="1" id="KW-0472">Membrane</keyword>
<name>A0A1E7N604_KITAU</name>
<keyword evidence="1" id="KW-0812">Transmembrane</keyword>
<evidence type="ECO:0000313" key="3">
    <source>
        <dbReference type="EMBL" id="OEV35883.1"/>
    </source>
</evidence>
<reference evidence="4" key="3">
    <citation type="submission" date="2016-08" db="EMBL/GenBank/DDBJ databases">
        <title>Sequencing, assembly and comparative genomics of S. aureofaciens ATCC 10762.</title>
        <authorList>
            <person name="Gradnigo J.S."/>
            <person name="Johnson N."/>
            <person name="Somerville G.A."/>
        </authorList>
    </citation>
    <scope>NUCLEOTIDE SEQUENCE [LARGE SCALE GENOMIC DNA]</scope>
    <source>
        <strain evidence="4">ATCC 10762 / DSM 40127 / CCM 3239 / JCM 4008 / LMG 5968 / NBRC 12843 / NCIMB 8234 / A-377</strain>
    </source>
</reference>
<dbReference type="RefSeq" id="WP_046386547.1">
    <property type="nucleotide sequence ID" value="NZ_BMUB01000012.1"/>
</dbReference>
<gene>
    <name evidence="2" type="ORF">GCM10010502_48020</name>
    <name evidence="3" type="ORF">HS99_0008460</name>
</gene>
<dbReference type="OrthoDB" id="4274432at2"/>
<accession>A0A8H9LV66</accession>
<keyword evidence="4" id="KW-1185">Reference proteome</keyword>
<evidence type="ECO:0000313" key="2">
    <source>
        <dbReference type="EMBL" id="GGU89429.1"/>
    </source>
</evidence>
<dbReference type="Proteomes" id="UP000610124">
    <property type="component" value="Unassembled WGS sequence"/>
</dbReference>
<comment type="caution">
    <text evidence="3">The sequence shown here is derived from an EMBL/GenBank/DDBJ whole genome shotgun (WGS) entry which is preliminary data.</text>
</comment>
<reference evidence="2" key="5">
    <citation type="submission" date="2020-09" db="EMBL/GenBank/DDBJ databases">
        <authorList>
            <person name="Sun Q."/>
            <person name="Ohkuma M."/>
        </authorList>
    </citation>
    <scope>NUCLEOTIDE SEQUENCE</scope>
    <source>
        <strain evidence="2">JCM 4434</strain>
    </source>
</reference>
<organism evidence="3 4">
    <name type="scientific">Kitasatospora aureofaciens</name>
    <name type="common">Streptomyces aureofaciens</name>
    <dbReference type="NCBI Taxonomy" id="1894"/>
    <lineage>
        <taxon>Bacteria</taxon>
        <taxon>Bacillati</taxon>
        <taxon>Actinomycetota</taxon>
        <taxon>Actinomycetes</taxon>
        <taxon>Kitasatosporales</taxon>
        <taxon>Streptomycetaceae</taxon>
        <taxon>Kitasatospora</taxon>
    </lineage>
</organism>
<dbReference type="InterPro" id="IPR021214">
    <property type="entry name" value="DUF2568"/>
</dbReference>
<evidence type="ECO:0000313" key="4">
    <source>
        <dbReference type="Proteomes" id="UP000037395"/>
    </source>
</evidence>
<protein>
    <recommendedName>
        <fullName evidence="5">DUF2568 domain-containing protein</fullName>
    </recommendedName>
</protein>
<feature type="transmembrane region" description="Helical" evidence="1">
    <location>
        <begin position="21"/>
        <end position="41"/>
    </location>
</feature>
<dbReference type="Proteomes" id="UP000037395">
    <property type="component" value="Unassembled WGS sequence"/>
</dbReference>
<feature type="transmembrane region" description="Helical" evidence="1">
    <location>
        <begin position="47"/>
        <end position="68"/>
    </location>
</feature>
<dbReference type="GeneID" id="97487808"/>
<dbReference type="KEGG" id="kau:B6264_21235"/>
<reference evidence="2" key="1">
    <citation type="journal article" date="2014" name="Int. J. Syst. Evol. Microbiol.">
        <title>Complete genome sequence of Corynebacterium casei LMG S-19264T (=DSM 44701T), isolated from a smear-ripened cheese.</title>
        <authorList>
            <consortium name="US DOE Joint Genome Institute (JGI-PGF)"/>
            <person name="Walter F."/>
            <person name="Albersmeier A."/>
            <person name="Kalinowski J."/>
            <person name="Ruckert C."/>
        </authorList>
    </citation>
    <scope>NUCLEOTIDE SEQUENCE</scope>
    <source>
        <strain evidence="2">JCM 4434</strain>
    </source>
</reference>
<keyword evidence="1" id="KW-1133">Transmembrane helix</keyword>
<reference evidence="3 4" key="2">
    <citation type="submission" date="2014-07" db="EMBL/GenBank/DDBJ databases">
        <authorList>
            <person name="Zhang J.E."/>
            <person name="Yang H."/>
            <person name="Guo J."/>
            <person name="Deng Z."/>
            <person name="Luo H."/>
            <person name="Luo M."/>
            <person name="Zhao B."/>
        </authorList>
    </citation>
    <scope>NUCLEOTIDE SEQUENCE [LARGE SCALE GENOMIC DNA]</scope>
    <source>
        <strain evidence="3">ATCC 10762</strain>
        <strain evidence="4">ATCC 10762 / DSM 40127 / CCM 3239 / JCM 4008 / LMG 5968 / NBRC 12843 / NCIMB 8234 / A-377</strain>
    </source>
</reference>
<sequence>MKIARPGPVGQRQWTPLTATNAGLAFGLELAMLAALCYWGFRTGSTPVVRLLLGIGAPALAATVWGLFLAAGGPKFRQPLGVEIALKVLVLETAALALHASGRSTLAVVFAVLAAVSVAVEYTAN</sequence>
<dbReference type="Pfam" id="PF10823">
    <property type="entry name" value="DUF2568"/>
    <property type="match status" value="1"/>
</dbReference>
<dbReference type="AlphaFoldDB" id="A0A1E7N604"/>
<feature type="transmembrane region" description="Helical" evidence="1">
    <location>
        <begin position="106"/>
        <end position="124"/>
    </location>
</feature>
<dbReference type="EMBL" id="JPRF03000032">
    <property type="protein sequence ID" value="OEV35883.1"/>
    <property type="molecule type" value="Genomic_DNA"/>
</dbReference>
<evidence type="ECO:0000256" key="1">
    <source>
        <dbReference type="SAM" id="Phobius"/>
    </source>
</evidence>
<accession>A0A1E7N604</accession>
<proteinExistence type="predicted"/>